<proteinExistence type="predicted"/>
<dbReference type="SMART" id="SM00858">
    <property type="entry name" value="SAF"/>
    <property type="match status" value="1"/>
</dbReference>
<evidence type="ECO:0000313" key="2">
    <source>
        <dbReference type="EMBL" id="QAY63562.1"/>
    </source>
</evidence>
<keyword evidence="2" id="KW-0969">Cilium</keyword>
<dbReference type="OrthoDB" id="4830010at2"/>
<reference evidence="2 3" key="1">
    <citation type="submission" date="2019-01" db="EMBL/GenBank/DDBJ databases">
        <title>Genome sequencing of strain 2JSPR-7.</title>
        <authorList>
            <person name="Heo J."/>
            <person name="Kim S.-J."/>
            <person name="Kim J.-S."/>
            <person name="Hong S.-B."/>
            <person name="Kwon S.-W."/>
        </authorList>
    </citation>
    <scope>NUCLEOTIDE SEQUENCE [LARGE SCALE GENOMIC DNA]</scope>
    <source>
        <strain evidence="2 3">2JSPR-7</strain>
    </source>
</reference>
<keyword evidence="3" id="KW-1185">Reference proteome</keyword>
<evidence type="ECO:0000259" key="1">
    <source>
        <dbReference type="SMART" id="SM00858"/>
    </source>
</evidence>
<evidence type="ECO:0000313" key="3">
    <source>
        <dbReference type="Proteomes" id="UP000291758"/>
    </source>
</evidence>
<keyword evidence="2" id="KW-0966">Cell projection</keyword>
<dbReference type="Proteomes" id="UP000291758">
    <property type="component" value="Chromosome"/>
</dbReference>
<dbReference type="CDD" id="cd11614">
    <property type="entry name" value="SAF_CpaB_FlgA_like"/>
    <property type="match status" value="1"/>
</dbReference>
<dbReference type="Pfam" id="PF08666">
    <property type="entry name" value="SAF"/>
    <property type="match status" value="1"/>
</dbReference>
<gene>
    <name evidence="2" type="ORF">ET495_10230</name>
</gene>
<name>A0A4P6ELP1_9MICO</name>
<dbReference type="AlphaFoldDB" id="A0A4P6ELP1"/>
<organism evidence="2 3">
    <name type="scientific">Xylanimonas allomyrinae</name>
    <dbReference type="NCBI Taxonomy" id="2509459"/>
    <lineage>
        <taxon>Bacteria</taxon>
        <taxon>Bacillati</taxon>
        <taxon>Actinomycetota</taxon>
        <taxon>Actinomycetes</taxon>
        <taxon>Micrococcales</taxon>
        <taxon>Promicromonosporaceae</taxon>
        <taxon>Xylanimonas</taxon>
    </lineage>
</organism>
<sequence>MSHPEPRPSGTTDRRRLHRAVRRWLWRSRFAVVAVCCGVSATSAVQALRPEPPPMRDVVVPAHRLAAGVEVERTDLEVRPVPASLTPQGALTDPADAVGRVPPVALPSGLPLSADLLAGGAVTALAPGGTVVVPVRLDAATARLLRAGDHADLVSSTALSADDGAADSPYLARRALVLPAAGRTAPDDDDGPAGLLGGAKGTDADPVTLFAVAPDEAPGLSAASGAGAVAAVLVP</sequence>
<feature type="domain" description="SAF" evidence="1">
    <location>
        <begin position="56"/>
        <end position="118"/>
    </location>
</feature>
<dbReference type="EMBL" id="CP035495">
    <property type="protein sequence ID" value="QAY63562.1"/>
    <property type="molecule type" value="Genomic_DNA"/>
</dbReference>
<protein>
    <submittedName>
        <fullName evidence="2">Flagellar biosynthesis protein FlgA</fullName>
    </submittedName>
</protein>
<dbReference type="RefSeq" id="WP_129204724.1">
    <property type="nucleotide sequence ID" value="NZ_CP035495.1"/>
</dbReference>
<keyword evidence="2" id="KW-0282">Flagellum</keyword>
<dbReference type="InterPro" id="IPR013974">
    <property type="entry name" value="SAF"/>
</dbReference>
<accession>A0A4P6ELP1</accession>
<dbReference type="KEGG" id="xyl:ET495_10230"/>